<dbReference type="SUPFAM" id="SSF56317">
    <property type="entry name" value="Carbon-nitrogen hydrolase"/>
    <property type="match status" value="1"/>
</dbReference>
<evidence type="ECO:0000256" key="1">
    <source>
        <dbReference type="ARBA" id="ARBA00008129"/>
    </source>
</evidence>
<dbReference type="PANTHER" id="PTHR46044">
    <property type="entry name" value="NITRILASE"/>
    <property type="match status" value="1"/>
</dbReference>
<sequence length="190" mass="20873">MVTIAAVQYPSVFLDIEGCLERAVELIKQAAVEGVNLLVFPEGWIPGYPLFIWGMVPSNNPGEFDQMYRRLFANSIDLSKDELAPIREAAREHGIVVVMCINERAGELSAGTLYNTAVTIDATGDILNVHRKVMPTNAERTVWGFGDGRGLNVVETAVGRVGVLLCWENFMPLARAAIYAQNVEIYCAPT</sequence>
<dbReference type="InterPro" id="IPR044149">
    <property type="entry name" value="Nitrilases_CHs"/>
</dbReference>
<evidence type="ECO:0000313" key="3">
    <source>
        <dbReference type="EMBL" id="KKL58375.1"/>
    </source>
</evidence>
<name>A0A0F9FM71_9ZZZZ</name>
<proteinExistence type="inferred from homology"/>
<organism evidence="3">
    <name type="scientific">marine sediment metagenome</name>
    <dbReference type="NCBI Taxonomy" id="412755"/>
    <lineage>
        <taxon>unclassified sequences</taxon>
        <taxon>metagenomes</taxon>
        <taxon>ecological metagenomes</taxon>
    </lineage>
</organism>
<comment type="caution">
    <text evidence="3">The sequence shown here is derived from an EMBL/GenBank/DDBJ whole genome shotgun (WGS) entry which is preliminary data.</text>
</comment>
<protein>
    <recommendedName>
        <fullName evidence="2">CN hydrolase domain-containing protein</fullName>
    </recommendedName>
</protein>
<dbReference type="AlphaFoldDB" id="A0A0F9FM71"/>
<dbReference type="Gene3D" id="3.60.110.10">
    <property type="entry name" value="Carbon-nitrogen hydrolase"/>
    <property type="match status" value="1"/>
</dbReference>
<dbReference type="PANTHER" id="PTHR46044:SF1">
    <property type="entry name" value="CN HYDROLASE DOMAIN-CONTAINING PROTEIN"/>
    <property type="match status" value="1"/>
</dbReference>
<evidence type="ECO:0000259" key="2">
    <source>
        <dbReference type="PROSITE" id="PS50263"/>
    </source>
</evidence>
<dbReference type="PROSITE" id="PS50263">
    <property type="entry name" value="CN_HYDROLASE"/>
    <property type="match status" value="1"/>
</dbReference>
<feature type="non-terminal residue" evidence="3">
    <location>
        <position position="190"/>
    </location>
</feature>
<comment type="similarity">
    <text evidence="1">Belongs to the carbon-nitrogen hydrolase superfamily. Nitrilase family.</text>
</comment>
<dbReference type="InterPro" id="IPR000132">
    <property type="entry name" value="Nitrilase/CN_hydratase_CS"/>
</dbReference>
<accession>A0A0F9FM71</accession>
<reference evidence="3" key="1">
    <citation type="journal article" date="2015" name="Nature">
        <title>Complex archaea that bridge the gap between prokaryotes and eukaryotes.</title>
        <authorList>
            <person name="Spang A."/>
            <person name="Saw J.H."/>
            <person name="Jorgensen S.L."/>
            <person name="Zaremba-Niedzwiedzka K."/>
            <person name="Martijn J."/>
            <person name="Lind A.E."/>
            <person name="van Eijk R."/>
            <person name="Schleper C."/>
            <person name="Guy L."/>
            <person name="Ettema T.J."/>
        </authorList>
    </citation>
    <scope>NUCLEOTIDE SEQUENCE</scope>
</reference>
<gene>
    <name evidence="3" type="ORF">LCGC14_2226010</name>
</gene>
<dbReference type="GO" id="GO:0000257">
    <property type="term" value="F:nitrilase activity"/>
    <property type="evidence" value="ECO:0007669"/>
    <property type="project" value="UniProtKB-ARBA"/>
</dbReference>
<dbReference type="PROSITE" id="PS00920">
    <property type="entry name" value="NITRIL_CHT_1"/>
    <property type="match status" value="1"/>
</dbReference>
<dbReference type="InterPro" id="IPR036526">
    <property type="entry name" value="C-N_Hydrolase_sf"/>
</dbReference>
<feature type="domain" description="CN hydrolase" evidence="2">
    <location>
        <begin position="2"/>
        <end position="190"/>
    </location>
</feature>
<dbReference type="EMBL" id="LAZR01029849">
    <property type="protein sequence ID" value="KKL58375.1"/>
    <property type="molecule type" value="Genomic_DNA"/>
</dbReference>
<dbReference type="InterPro" id="IPR003010">
    <property type="entry name" value="C-N_Hydrolase"/>
</dbReference>
<dbReference type="Pfam" id="PF00795">
    <property type="entry name" value="CN_hydrolase"/>
    <property type="match status" value="1"/>
</dbReference>